<dbReference type="Pfam" id="PF12096">
    <property type="entry name" value="DUF3572"/>
    <property type="match status" value="1"/>
</dbReference>
<dbReference type="KEGG" id="rpod:E0E05_07365"/>
<dbReference type="OrthoDB" id="7356934at2"/>
<dbReference type="RefSeq" id="WP_131616126.1">
    <property type="nucleotide sequence ID" value="NZ_CP036532.1"/>
</dbReference>
<dbReference type="AlphaFoldDB" id="A0A4P6UZF7"/>
<dbReference type="EMBL" id="CP036532">
    <property type="protein sequence ID" value="QBK30432.1"/>
    <property type="molecule type" value="Genomic_DNA"/>
</dbReference>
<dbReference type="Proteomes" id="UP000293719">
    <property type="component" value="Chromosome"/>
</dbReference>
<sequence>MQRQSDHQAAHGAAINADGSSIAIAALSWISADGEMISRFCALTGIEPGQMRQAASEPGFLAGVLEFLLAHEPTLMRFCDDNGIEPATVQRAHAELAGGAVPGPGDFV</sequence>
<keyword evidence="2" id="KW-1185">Reference proteome</keyword>
<name>A0A4P6UZF7_9HYPH</name>
<evidence type="ECO:0000313" key="1">
    <source>
        <dbReference type="EMBL" id="QBK30432.1"/>
    </source>
</evidence>
<protein>
    <submittedName>
        <fullName evidence="1">DUF3572 family protein</fullName>
    </submittedName>
</protein>
<reference evidence="1 2" key="1">
    <citation type="journal article" date="2017" name="Int. J. Syst. Evol. Microbiol.">
        <title>Roseitalea porphyridii gen. nov., sp. nov., isolated from a red alga, and reclassification of Hoeflea suaedae Chung et al. 2013 as Pseudohoeflea suaedae gen. nov., comb. nov.</title>
        <authorList>
            <person name="Hyeon J.W."/>
            <person name="Jeong S.E."/>
            <person name="Baek K."/>
            <person name="Jeon C.O."/>
        </authorList>
    </citation>
    <scope>NUCLEOTIDE SEQUENCE [LARGE SCALE GENOMIC DNA]</scope>
    <source>
        <strain evidence="1 2">MA7-20</strain>
    </source>
</reference>
<accession>A0A4P6UZF7</accession>
<proteinExistence type="predicted"/>
<gene>
    <name evidence="1" type="ORF">E0E05_07365</name>
</gene>
<dbReference type="GeneID" id="90767109"/>
<organism evidence="1 2">
    <name type="scientific">Roseitalea porphyridii</name>
    <dbReference type="NCBI Taxonomy" id="1852022"/>
    <lineage>
        <taxon>Bacteria</taxon>
        <taxon>Pseudomonadati</taxon>
        <taxon>Pseudomonadota</taxon>
        <taxon>Alphaproteobacteria</taxon>
        <taxon>Hyphomicrobiales</taxon>
        <taxon>Ahrensiaceae</taxon>
        <taxon>Roseitalea</taxon>
    </lineage>
</organism>
<evidence type="ECO:0000313" key="2">
    <source>
        <dbReference type="Proteomes" id="UP000293719"/>
    </source>
</evidence>
<dbReference type="InterPro" id="IPR021955">
    <property type="entry name" value="DUF3572"/>
</dbReference>